<accession>A0A2T3M5R8</accession>
<feature type="chain" id="PRO_5015655098" evidence="1">
    <location>
        <begin position="19"/>
        <end position="122"/>
    </location>
</feature>
<dbReference type="RefSeq" id="WP_023934964.1">
    <property type="nucleotide sequence ID" value="NZ_CP131599.1"/>
</dbReference>
<evidence type="ECO:0000313" key="3">
    <source>
        <dbReference type="EMBL" id="PSV87240.1"/>
    </source>
</evidence>
<evidence type="ECO:0000313" key="2">
    <source>
        <dbReference type="EMBL" id="PSV82017.1"/>
    </source>
</evidence>
<proteinExistence type="predicted"/>
<feature type="signal peptide" evidence="1">
    <location>
        <begin position="1"/>
        <end position="18"/>
    </location>
</feature>
<evidence type="ECO:0000313" key="4">
    <source>
        <dbReference type="Proteomes" id="UP000240410"/>
    </source>
</evidence>
<dbReference type="GeneID" id="99743695"/>
<evidence type="ECO:0000256" key="1">
    <source>
        <dbReference type="SAM" id="SignalP"/>
    </source>
</evidence>
<dbReference type="AlphaFoldDB" id="A0A2T3M5R8"/>
<dbReference type="Proteomes" id="UP000240410">
    <property type="component" value="Unassembled WGS sequence"/>
</dbReference>
<comment type="caution">
    <text evidence="3">The sequence shown here is derived from an EMBL/GenBank/DDBJ whole genome shotgun (WGS) entry which is preliminary data.</text>
</comment>
<dbReference type="EMBL" id="PYOJ01000031">
    <property type="protein sequence ID" value="PSV87240.1"/>
    <property type="molecule type" value="Genomic_DNA"/>
</dbReference>
<dbReference type="PANTHER" id="PTHR38008:SF2">
    <property type="entry name" value="HEMOLYSIN"/>
    <property type="match status" value="1"/>
</dbReference>
<keyword evidence="5" id="KW-1185">Reference proteome</keyword>
<dbReference type="OrthoDB" id="148878at2"/>
<dbReference type="Pfam" id="PF03891">
    <property type="entry name" value="DUF333"/>
    <property type="match status" value="1"/>
</dbReference>
<name>A0A2T3M5R8_PHOLE</name>
<protein>
    <submittedName>
        <fullName evidence="3">DUF333 domain-containing protein</fullName>
    </submittedName>
</protein>
<gene>
    <name evidence="3" type="ORF">CTM89_17995</name>
    <name evidence="2" type="ORF">CTM94_11255</name>
</gene>
<dbReference type="EMBL" id="PYOI01000014">
    <property type="protein sequence ID" value="PSV82017.1"/>
    <property type="molecule type" value="Genomic_DNA"/>
</dbReference>
<dbReference type="PANTHER" id="PTHR38008">
    <property type="entry name" value="HEMOLYSIN-RELATED"/>
    <property type="match status" value="1"/>
</dbReference>
<dbReference type="InterPro" id="IPR005590">
    <property type="entry name" value="DUF333"/>
</dbReference>
<organism evidence="3 4">
    <name type="scientific">Photobacterium leiognathi</name>
    <dbReference type="NCBI Taxonomy" id="553611"/>
    <lineage>
        <taxon>Bacteria</taxon>
        <taxon>Pseudomonadati</taxon>
        <taxon>Pseudomonadota</taxon>
        <taxon>Gammaproteobacteria</taxon>
        <taxon>Vibrionales</taxon>
        <taxon>Vibrionaceae</taxon>
        <taxon>Photobacterium</taxon>
    </lineage>
</organism>
<keyword evidence="1" id="KW-0732">Signal</keyword>
<sequence>MKKLLLVVGLLLSSSVFAHGNPASEYCVHHGGRVELRTPMGGNGQVGYCVFNDGSACEEFAFMRGECKPSGKTREQRMVEHCINKGGYVTGNSCKFTKWGTTCELHDFYHHKCSKKKGYKVW</sequence>
<evidence type="ECO:0000313" key="5">
    <source>
        <dbReference type="Proteomes" id="UP000241566"/>
    </source>
</evidence>
<dbReference type="Proteomes" id="UP000241566">
    <property type="component" value="Unassembled WGS sequence"/>
</dbReference>
<reference evidence="3 4" key="1">
    <citation type="submission" date="2018-03" db="EMBL/GenBank/DDBJ databases">
        <title>Whole genome sequencing of Histamine producing bacteria.</title>
        <authorList>
            <person name="Butler K."/>
        </authorList>
    </citation>
    <scope>NUCLEOTIDE SEQUENCE [LARGE SCALE GENOMIC DNA]</scope>
    <source>
        <strain evidence="2 5">ATCC 25521</strain>
        <strain evidence="3 4">ATCC 33979</strain>
    </source>
</reference>